<dbReference type="FunFam" id="3.50.40.10:FF:000001">
    <property type="entry name" value="Phenylalanine--tRNA ligase beta subunit"/>
    <property type="match status" value="1"/>
</dbReference>
<dbReference type="Pfam" id="PF03484">
    <property type="entry name" value="B5"/>
    <property type="match status" value="1"/>
</dbReference>
<proteinExistence type="inferred from homology"/>
<dbReference type="PROSITE" id="PS51447">
    <property type="entry name" value="FDX_ACB"/>
    <property type="match status" value="1"/>
</dbReference>
<dbReference type="PATRIC" id="fig|36861.3.peg.2150"/>
<keyword evidence="11 16" id="KW-0694">RNA-binding</keyword>
<evidence type="ECO:0000256" key="12">
    <source>
        <dbReference type="ARBA" id="ARBA00022917"/>
    </source>
</evidence>
<dbReference type="Pfam" id="PF17759">
    <property type="entry name" value="tRNA_synthFbeta"/>
    <property type="match status" value="1"/>
</dbReference>
<feature type="domain" description="B5" evidence="19">
    <location>
        <begin position="398"/>
        <end position="473"/>
    </location>
</feature>
<feature type="binding site" evidence="15">
    <location>
        <position position="457"/>
    </location>
    <ligand>
        <name>Mg(2+)</name>
        <dbReference type="ChEBI" id="CHEBI:18420"/>
        <note>shared with alpha subunit</note>
    </ligand>
</feature>
<dbReference type="SMART" id="SM00874">
    <property type="entry name" value="B5"/>
    <property type="match status" value="1"/>
</dbReference>
<evidence type="ECO:0000256" key="10">
    <source>
        <dbReference type="ARBA" id="ARBA00022842"/>
    </source>
</evidence>
<feature type="binding site" evidence="15">
    <location>
        <position position="461"/>
    </location>
    <ligand>
        <name>Mg(2+)</name>
        <dbReference type="ChEBI" id="CHEBI:18420"/>
        <note>shared with alpha subunit</note>
    </ligand>
</feature>
<comment type="similarity">
    <text evidence="2 15">Belongs to the phenylalanyl-tRNA synthetase beta subunit family. Type 1 subfamily.</text>
</comment>
<dbReference type="PANTHER" id="PTHR10947:SF0">
    <property type="entry name" value="PHENYLALANINE--TRNA LIGASE BETA SUBUNIT"/>
    <property type="match status" value="1"/>
</dbReference>
<dbReference type="AlphaFoldDB" id="A0A106BM72"/>
<evidence type="ECO:0000256" key="5">
    <source>
        <dbReference type="ARBA" id="ARBA00022555"/>
    </source>
</evidence>
<keyword evidence="13 15" id="KW-0030">Aminoacyl-tRNA synthetase</keyword>
<dbReference type="FunFam" id="3.30.930.10:FF:000022">
    <property type="entry name" value="Phenylalanine--tRNA ligase beta subunit"/>
    <property type="match status" value="1"/>
</dbReference>
<keyword evidence="7 15" id="KW-0479">Metal-binding</keyword>
<dbReference type="GO" id="GO:0009328">
    <property type="term" value="C:phenylalanine-tRNA ligase complex"/>
    <property type="evidence" value="ECO:0007669"/>
    <property type="project" value="TreeGrafter"/>
</dbReference>
<evidence type="ECO:0000256" key="15">
    <source>
        <dbReference type="HAMAP-Rule" id="MF_00283"/>
    </source>
</evidence>
<dbReference type="InterPro" id="IPR009061">
    <property type="entry name" value="DNA-bd_dom_put_sf"/>
</dbReference>
<dbReference type="InterPro" id="IPR020825">
    <property type="entry name" value="Phe-tRNA_synthase-like_B3/B4"/>
</dbReference>
<comment type="subcellular location">
    <subcellularLocation>
        <location evidence="1 15">Cytoplasm</location>
    </subcellularLocation>
</comment>
<dbReference type="InterPro" id="IPR045060">
    <property type="entry name" value="Phe-tRNA-ligase_IIc_bsu"/>
</dbReference>
<dbReference type="Gene3D" id="2.40.50.140">
    <property type="entry name" value="Nucleic acid-binding proteins"/>
    <property type="match status" value="1"/>
</dbReference>
<sequence length="781" mass="84621">MQFPESWLRSLVNPALDTAQLAHALTMAGLEVEALSPAAPPFNNVVVAEILSAENHPDADRLRVCQVDVGESSPVTIVCGAPNAAAGLKVPCARPGAKLPGFEIKVVKVRGVESFGMLCSTRELGLEGAADGLMVLDADAPVGEDFRNWLNLDDTLITLKLTPNRADCLSMQGLAREVGAITGAEVRLPQIGGVAERIEDMVPMQLSAPEACPRYLARVVRGIDAQASTPRWMAERLERSGIRPLLAPVDITNYVLLELGQPMHAFALSRLNGGIEVRLARAGETLELLDGQVAELAPDMLVIADAGGPVALAGIMGGKPTSVERVTVDVMLEAAFFAPAAIAGRARRLGLSTDSSHRFERGVDFGATRQAMERATQLLLDICGGQAGPITEAVAELPRREPITLRLARLTRVAGIELDADQVARDLAALGMNVERQDDRLVVTPPSFRFDLAIEEDLIEEAVRLFGYDNIPAQPPAAPSRMLPQDETVLADDTLRQMLVDLDYQEVITYSFVDPAWETALDAGARPLLLANPLASQLSAMRTTLWGGLIETLRHNLNRQQERVRIFELGRVYASLAEQPMKLGGLVYGDALPEQWGAPSRRVDFFDLKGDLERLFGHALDARSGAHPALHPGQCAELWAEGQSIGWVGTLHPRLVQAFDLPAAPVLFELGSQVLVQRSLSRHAALSRFPQVRRDLAFVLDVRMPAGELLAALREASAGCVRSIDVFDDYRGKGMPENKKSLAIRVVMQDTERTLTDQEVDEAVQKLVSAARHQCDASLRA</sequence>
<dbReference type="EC" id="6.1.1.20" evidence="15"/>
<evidence type="ECO:0000256" key="4">
    <source>
        <dbReference type="ARBA" id="ARBA00022490"/>
    </source>
</evidence>
<evidence type="ECO:0000256" key="8">
    <source>
        <dbReference type="ARBA" id="ARBA00022741"/>
    </source>
</evidence>
<comment type="catalytic activity">
    <reaction evidence="14 15">
        <text>tRNA(Phe) + L-phenylalanine + ATP = L-phenylalanyl-tRNA(Phe) + AMP + diphosphate + H(+)</text>
        <dbReference type="Rhea" id="RHEA:19413"/>
        <dbReference type="Rhea" id="RHEA-COMP:9668"/>
        <dbReference type="Rhea" id="RHEA-COMP:9699"/>
        <dbReference type="ChEBI" id="CHEBI:15378"/>
        <dbReference type="ChEBI" id="CHEBI:30616"/>
        <dbReference type="ChEBI" id="CHEBI:33019"/>
        <dbReference type="ChEBI" id="CHEBI:58095"/>
        <dbReference type="ChEBI" id="CHEBI:78442"/>
        <dbReference type="ChEBI" id="CHEBI:78531"/>
        <dbReference type="ChEBI" id="CHEBI:456215"/>
        <dbReference type="EC" id="6.1.1.20"/>
    </reaction>
</comment>
<dbReference type="Gene3D" id="3.50.40.10">
    <property type="entry name" value="Phenylalanyl-trna Synthetase, Chain B, domain 3"/>
    <property type="match status" value="1"/>
</dbReference>
<dbReference type="Proteomes" id="UP000064243">
    <property type="component" value="Unassembled WGS sequence"/>
</dbReference>
<organism evidence="20 21">
    <name type="scientific">Thiobacillus denitrificans</name>
    <dbReference type="NCBI Taxonomy" id="36861"/>
    <lineage>
        <taxon>Bacteria</taxon>
        <taxon>Pseudomonadati</taxon>
        <taxon>Pseudomonadota</taxon>
        <taxon>Betaproteobacteria</taxon>
        <taxon>Nitrosomonadales</taxon>
        <taxon>Thiobacillaceae</taxon>
        <taxon>Thiobacillus</taxon>
    </lineage>
</organism>
<evidence type="ECO:0000256" key="2">
    <source>
        <dbReference type="ARBA" id="ARBA00008653"/>
    </source>
</evidence>
<gene>
    <name evidence="15" type="primary">pheT</name>
    <name evidence="20" type="ORF">ABW22_11855</name>
</gene>
<dbReference type="InterPro" id="IPR005147">
    <property type="entry name" value="tRNA_synthase_B5-dom"/>
</dbReference>
<keyword evidence="9 15" id="KW-0067">ATP-binding</keyword>
<dbReference type="Gene3D" id="3.30.930.10">
    <property type="entry name" value="Bira Bifunctional Protein, Domain 2"/>
    <property type="match status" value="1"/>
</dbReference>
<keyword evidence="4 15" id="KW-0963">Cytoplasm</keyword>
<keyword evidence="12 15" id="KW-0648">Protein biosynthesis</keyword>
<dbReference type="Gene3D" id="3.30.70.380">
    <property type="entry name" value="Ferrodoxin-fold anticodon-binding domain"/>
    <property type="match status" value="1"/>
</dbReference>
<dbReference type="NCBIfam" id="TIGR00472">
    <property type="entry name" value="pheT_bact"/>
    <property type="match status" value="1"/>
</dbReference>
<dbReference type="CDD" id="cd00769">
    <property type="entry name" value="PheRS_beta_core"/>
    <property type="match status" value="1"/>
</dbReference>
<comment type="cofactor">
    <cofactor evidence="15">
        <name>Mg(2+)</name>
        <dbReference type="ChEBI" id="CHEBI:18420"/>
    </cofactor>
    <text evidence="15">Binds 2 magnesium ions per tetramer.</text>
</comment>
<dbReference type="GO" id="GO:0004826">
    <property type="term" value="F:phenylalanine-tRNA ligase activity"/>
    <property type="evidence" value="ECO:0007669"/>
    <property type="project" value="UniProtKB-UniRule"/>
</dbReference>
<dbReference type="InterPro" id="IPR036690">
    <property type="entry name" value="Fdx_antiC-bd_sf"/>
</dbReference>
<feature type="binding site" evidence="15">
    <location>
        <position position="460"/>
    </location>
    <ligand>
        <name>Mg(2+)</name>
        <dbReference type="ChEBI" id="CHEBI:18420"/>
        <note>shared with alpha subunit</note>
    </ligand>
</feature>
<dbReference type="InterPro" id="IPR041616">
    <property type="entry name" value="PheRS_beta_core"/>
</dbReference>
<evidence type="ECO:0000256" key="3">
    <source>
        <dbReference type="ARBA" id="ARBA00011209"/>
    </source>
</evidence>
<keyword evidence="8 15" id="KW-0547">Nucleotide-binding</keyword>
<dbReference type="Pfam" id="PF03483">
    <property type="entry name" value="B3_4"/>
    <property type="match status" value="1"/>
</dbReference>
<dbReference type="SUPFAM" id="SSF54991">
    <property type="entry name" value="Anticodon-binding domain of PheRS"/>
    <property type="match status" value="1"/>
</dbReference>
<dbReference type="InterPro" id="IPR012340">
    <property type="entry name" value="NA-bd_OB-fold"/>
</dbReference>
<dbReference type="Pfam" id="PF03147">
    <property type="entry name" value="FDX-ACB"/>
    <property type="match status" value="1"/>
</dbReference>
<dbReference type="Pfam" id="PF01588">
    <property type="entry name" value="tRNA_bind"/>
    <property type="match status" value="1"/>
</dbReference>
<dbReference type="GO" id="GO:0005524">
    <property type="term" value="F:ATP binding"/>
    <property type="evidence" value="ECO:0007669"/>
    <property type="project" value="UniProtKB-UniRule"/>
</dbReference>
<evidence type="ECO:0000259" key="18">
    <source>
        <dbReference type="PROSITE" id="PS51447"/>
    </source>
</evidence>
<dbReference type="InterPro" id="IPR002547">
    <property type="entry name" value="tRNA-bd_dom"/>
</dbReference>
<protein>
    <recommendedName>
        <fullName evidence="15">Phenylalanine--tRNA ligase beta subunit</fullName>
        <ecNumber evidence="15">6.1.1.20</ecNumber>
    </recommendedName>
    <alternativeName>
        <fullName evidence="15">Phenylalanyl-tRNA synthetase beta subunit</fullName>
        <shortName evidence="15">PheRS</shortName>
    </alternativeName>
</protein>
<dbReference type="GO" id="GO:0000049">
    <property type="term" value="F:tRNA binding"/>
    <property type="evidence" value="ECO:0007669"/>
    <property type="project" value="UniProtKB-UniRule"/>
</dbReference>
<evidence type="ECO:0000256" key="11">
    <source>
        <dbReference type="ARBA" id="ARBA00022884"/>
    </source>
</evidence>
<dbReference type="PROSITE" id="PS51483">
    <property type="entry name" value="B5"/>
    <property type="match status" value="1"/>
</dbReference>
<comment type="caution">
    <text evidence="20">The sequence shown here is derived from an EMBL/GenBank/DDBJ whole genome shotgun (WGS) entry which is preliminary data.</text>
</comment>
<dbReference type="FunFam" id="3.30.56.10:FF:000002">
    <property type="entry name" value="Phenylalanine--tRNA ligase beta subunit"/>
    <property type="match status" value="1"/>
</dbReference>
<dbReference type="FunFam" id="2.40.50.140:FF:000045">
    <property type="entry name" value="Phenylalanine--tRNA ligase beta subunit"/>
    <property type="match status" value="1"/>
</dbReference>
<dbReference type="PROSITE" id="PS50886">
    <property type="entry name" value="TRBD"/>
    <property type="match status" value="1"/>
</dbReference>
<dbReference type="PANTHER" id="PTHR10947">
    <property type="entry name" value="PHENYLALANYL-TRNA SYNTHETASE BETA CHAIN AND LEUCINE-RICH REPEAT-CONTAINING PROTEIN 47"/>
    <property type="match status" value="1"/>
</dbReference>
<dbReference type="SUPFAM" id="SSF50249">
    <property type="entry name" value="Nucleic acid-binding proteins"/>
    <property type="match status" value="1"/>
</dbReference>
<keyword evidence="10 15" id="KW-0460">Magnesium</keyword>
<dbReference type="SUPFAM" id="SSF56037">
    <property type="entry name" value="PheT/TilS domain"/>
    <property type="match status" value="1"/>
</dbReference>
<dbReference type="SUPFAM" id="SSF46955">
    <property type="entry name" value="Putative DNA-binding domain"/>
    <property type="match status" value="1"/>
</dbReference>
<dbReference type="InterPro" id="IPR005146">
    <property type="entry name" value="B3/B4_tRNA-bd"/>
</dbReference>
<dbReference type="FunFam" id="3.30.70.380:FF:000001">
    <property type="entry name" value="Phenylalanine--tRNA ligase beta subunit"/>
    <property type="match status" value="1"/>
</dbReference>
<name>A0A106BM72_THIDE</name>
<dbReference type="RefSeq" id="WP_059756794.1">
    <property type="nucleotide sequence ID" value="NZ_LDUG01000033.1"/>
</dbReference>
<evidence type="ECO:0000259" key="17">
    <source>
        <dbReference type="PROSITE" id="PS50886"/>
    </source>
</evidence>
<evidence type="ECO:0000256" key="14">
    <source>
        <dbReference type="ARBA" id="ARBA00049255"/>
    </source>
</evidence>
<evidence type="ECO:0000256" key="16">
    <source>
        <dbReference type="PROSITE-ProRule" id="PRU00209"/>
    </source>
</evidence>
<reference evidence="20 21" key="1">
    <citation type="journal article" date="2015" name="Appl. Environ. Microbiol.">
        <title>Aerobic and Anaerobic Thiosulfate Oxidation by a Cold-Adapted, Subglacial Chemoautotroph.</title>
        <authorList>
            <person name="Harrold Z.R."/>
            <person name="Skidmore M.L."/>
            <person name="Hamilton T.L."/>
            <person name="Desch L."/>
            <person name="Amada K."/>
            <person name="van Gelder W."/>
            <person name="Glover K."/>
            <person name="Roden E.E."/>
            <person name="Boyd E.S."/>
        </authorList>
    </citation>
    <scope>NUCLEOTIDE SEQUENCE [LARGE SCALE GENOMIC DNA]</scope>
    <source>
        <strain evidence="20 21">RG</strain>
    </source>
</reference>
<dbReference type="GO" id="GO:0000287">
    <property type="term" value="F:magnesium ion binding"/>
    <property type="evidence" value="ECO:0007669"/>
    <property type="project" value="UniProtKB-UniRule"/>
</dbReference>
<dbReference type="InterPro" id="IPR045864">
    <property type="entry name" value="aa-tRNA-synth_II/BPL/LPL"/>
</dbReference>
<evidence type="ECO:0000313" key="21">
    <source>
        <dbReference type="Proteomes" id="UP000064243"/>
    </source>
</evidence>
<dbReference type="OrthoDB" id="9805455at2"/>
<evidence type="ECO:0000256" key="1">
    <source>
        <dbReference type="ARBA" id="ARBA00004496"/>
    </source>
</evidence>
<evidence type="ECO:0000256" key="9">
    <source>
        <dbReference type="ARBA" id="ARBA00022840"/>
    </source>
</evidence>
<dbReference type="InterPro" id="IPR005121">
    <property type="entry name" value="Fdx_antiC-bd"/>
</dbReference>
<dbReference type="GO" id="GO:0006432">
    <property type="term" value="P:phenylalanyl-tRNA aminoacylation"/>
    <property type="evidence" value="ECO:0007669"/>
    <property type="project" value="UniProtKB-UniRule"/>
</dbReference>
<comment type="subunit">
    <text evidence="3 15">Tetramer of two alpha and two beta subunits.</text>
</comment>
<keyword evidence="5 16" id="KW-0820">tRNA-binding</keyword>
<feature type="domain" description="TRNA-binding" evidence="17">
    <location>
        <begin position="39"/>
        <end position="147"/>
    </location>
</feature>
<dbReference type="SMART" id="SM00896">
    <property type="entry name" value="FDX-ACB"/>
    <property type="match status" value="1"/>
</dbReference>
<evidence type="ECO:0000256" key="6">
    <source>
        <dbReference type="ARBA" id="ARBA00022598"/>
    </source>
</evidence>
<feature type="domain" description="FDX-ACB" evidence="18">
    <location>
        <begin position="687"/>
        <end position="780"/>
    </location>
</feature>
<dbReference type="Gene3D" id="3.30.56.10">
    <property type="match status" value="2"/>
</dbReference>
<evidence type="ECO:0000256" key="13">
    <source>
        <dbReference type="ARBA" id="ARBA00023146"/>
    </source>
</evidence>
<dbReference type="SUPFAM" id="SSF55681">
    <property type="entry name" value="Class II aaRS and biotin synthetases"/>
    <property type="match status" value="1"/>
</dbReference>
<evidence type="ECO:0000256" key="7">
    <source>
        <dbReference type="ARBA" id="ARBA00022723"/>
    </source>
</evidence>
<dbReference type="InterPro" id="IPR004532">
    <property type="entry name" value="Phe-tRNA-ligase_IIc_bsu_bact"/>
</dbReference>
<dbReference type="STRING" id="1123392.GCA_000376425_01324"/>
<dbReference type="InterPro" id="IPR033714">
    <property type="entry name" value="tRNA_bind_bactPheRS"/>
</dbReference>
<dbReference type="CDD" id="cd02796">
    <property type="entry name" value="tRNA_bind_bactPheRS"/>
    <property type="match status" value="1"/>
</dbReference>
<feature type="binding site" evidence="15">
    <location>
        <position position="451"/>
    </location>
    <ligand>
        <name>Mg(2+)</name>
        <dbReference type="ChEBI" id="CHEBI:18420"/>
        <note>shared with alpha subunit</note>
    </ligand>
</feature>
<keyword evidence="21" id="KW-1185">Reference proteome</keyword>
<dbReference type="HAMAP" id="MF_00283">
    <property type="entry name" value="Phe_tRNA_synth_beta1"/>
    <property type="match status" value="1"/>
</dbReference>
<dbReference type="SMART" id="SM00873">
    <property type="entry name" value="B3_4"/>
    <property type="match status" value="1"/>
</dbReference>
<evidence type="ECO:0000259" key="19">
    <source>
        <dbReference type="PROSITE" id="PS51483"/>
    </source>
</evidence>
<keyword evidence="6 15" id="KW-0436">Ligase</keyword>
<dbReference type="NCBIfam" id="NF045760">
    <property type="entry name" value="YtpR"/>
    <property type="match status" value="1"/>
</dbReference>
<evidence type="ECO:0000313" key="20">
    <source>
        <dbReference type="EMBL" id="KVW94723.1"/>
    </source>
</evidence>
<dbReference type="EMBL" id="LDUG01000033">
    <property type="protein sequence ID" value="KVW94723.1"/>
    <property type="molecule type" value="Genomic_DNA"/>
</dbReference>
<accession>A0A106BM72</accession>